<accession>A0ABN9B6B8</accession>
<keyword evidence="2" id="KW-1185">Reference proteome</keyword>
<evidence type="ECO:0000313" key="2">
    <source>
        <dbReference type="Proteomes" id="UP001162483"/>
    </source>
</evidence>
<gene>
    <name evidence="1" type="ORF">SPARVUS_LOCUS2222507</name>
</gene>
<comment type="caution">
    <text evidence="1">The sequence shown here is derived from an EMBL/GenBank/DDBJ whole genome shotgun (WGS) entry which is preliminary data.</text>
</comment>
<protein>
    <submittedName>
        <fullName evidence="1">Uncharacterized protein</fullName>
    </submittedName>
</protein>
<proteinExistence type="predicted"/>
<dbReference type="EMBL" id="CATNWA010002520">
    <property type="protein sequence ID" value="CAI9543111.1"/>
    <property type="molecule type" value="Genomic_DNA"/>
</dbReference>
<dbReference type="Proteomes" id="UP001162483">
    <property type="component" value="Unassembled WGS sequence"/>
</dbReference>
<feature type="non-terminal residue" evidence="1">
    <location>
        <position position="55"/>
    </location>
</feature>
<reference evidence="1" key="1">
    <citation type="submission" date="2023-05" db="EMBL/GenBank/DDBJ databases">
        <authorList>
            <person name="Stuckert A."/>
        </authorList>
    </citation>
    <scope>NUCLEOTIDE SEQUENCE</scope>
</reference>
<evidence type="ECO:0000313" key="1">
    <source>
        <dbReference type="EMBL" id="CAI9543111.1"/>
    </source>
</evidence>
<organism evidence="1 2">
    <name type="scientific">Staurois parvus</name>
    <dbReference type="NCBI Taxonomy" id="386267"/>
    <lineage>
        <taxon>Eukaryota</taxon>
        <taxon>Metazoa</taxon>
        <taxon>Chordata</taxon>
        <taxon>Craniata</taxon>
        <taxon>Vertebrata</taxon>
        <taxon>Euteleostomi</taxon>
        <taxon>Amphibia</taxon>
        <taxon>Batrachia</taxon>
        <taxon>Anura</taxon>
        <taxon>Neobatrachia</taxon>
        <taxon>Ranoidea</taxon>
        <taxon>Ranidae</taxon>
        <taxon>Staurois</taxon>
    </lineage>
</organism>
<name>A0ABN9B6B8_9NEOB</name>
<sequence>MYRDNTIYTMDRDKHHMREPWDQQWRDNPCRYGDNDSNHHHIYTIDRDHTVSHGR</sequence>